<dbReference type="CDD" id="cd07247">
    <property type="entry name" value="SgaA_N_like"/>
    <property type="match status" value="2"/>
</dbReference>
<accession>A0A4D4JD07</accession>
<dbReference type="InterPro" id="IPR037523">
    <property type="entry name" value="VOC_core"/>
</dbReference>
<sequence length="259" mass="27093">MVTRDSAWPGGVPCWVDLGVDDLDRARAFYGELLGWEAPPGSPETGGYSICLKNGRAVAGIGPKQGPPDVPPAWTTYLSVADADETARKISAAGGKLLVEPGDVMDAGRLAIAADPGGAVFGIWQSRAHTGIGLANEPGALCWNENMSRDYEANLAFYRSVFGYDYDDMSANGFRYSVFKVDGNPAGGIGELGADFPADIPPHWMAYFAVADTDAAVAKVTELGGGVLRTPWDTPYGRMAILGDSQGAVFAVIAMPAGG</sequence>
<gene>
    <name evidence="2" type="ORF">GTS_38920</name>
</gene>
<evidence type="ECO:0000313" key="2">
    <source>
        <dbReference type="EMBL" id="GDY32259.1"/>
    </source>
</evidence>
<name>A0A4D4JD07_9PSEU</name>
<organism evidence="2 3">
    <name type="scientific">Gandjariella thermophila</name>
    <dbReference type="NCBI Taxonomy" id="1931992"/>
    <lineage>
        <taxon>Bacteria</taxon>
        <taxon>Bacillati</taxon>
        <taxon>Actinomycetota</taxon>
        <taxon>Actinomycetes</taxon>
        <taxon>Pseudonocardiales</taxon>
        <taxon>Pseudonocardiaceae</taxon>
        <taxon>Gandjariella</taxon>
    </lineage>
</organism>
<dbReference type="InterPro" id="IPR052164">
    <property type="entry name" value="Anthracycline_SecMetBiosynth"/>
</dbReference>
<evidence type="ECO:0000313" key="3">
    <source>
        <dbReference type="Proteomes" id="UP000298860"/>
    </source>
</evidence>
<dbReference type="Pfam" id="PF00903">
    <property type="entry name" value="Glyoxalase"/>
    <property type="match status" value="2"/>
</dbReference>
<dbReference type="SUPFAM" id="SSF54593">
    <property type="entry name" value="Glyoxalase/Bleomycin resistance protein/Dihydroxybiphenyl dioxygenase"/>
    <property type="match status" value="1"/>
</dbReference>
<dbReference type="Proteomes" id="UP000298860">
    <property type="component" value="Unassembled WGS sequence"/>
</dbReference>
<reference evidence="3" key="1">
    <citation type="submission" date="2019-04" db="EMBL/GenBank/DDBJ databases">
        <title>Draft genome sequence of Pseudonocardiaceae bacterium SL3-2-4.</title>
        <authorList>
            <person name="Ningsih F."/>
            <person name="Yokota A."/>
            <person name="Sakai Y."/>
            <person name="Nanatani K."/>
            <person name="Yabe S."/>
            <person name="Oetari A."/>
            <person name="Sjamsuridzal W."/>
        </authorList>
    </citation>
    <scope>NUCLEOTIDE SEQUENCE [LARGE SCALE GENOMIC DNA]</scope>
    <source>
        <strain evidence="3">SL3-2-4</strain>
    </source>
</reference>
<dbReference type="PANTHER" id="PTHR33993:SF10">
    <property type="entry name" value="CONSERVED PROTEIN"/>
    <property type="match status" value="1"/>
</dbReference>
<dbReference type="InterPro" id="IPR029068">
    <property type="entry name" value="Glyas_Bleomycin-R_OHBP_Dase"/>
</dbReference>
<protein>
    <submittedName>
        <fullName evidence="2">Glyoxalase</fullName>
    </submittedName>
</protein>
<dbReference type="InterPro" id="IPR004360">
    <property type="entry name" value="Glyas_Fos-R_dOase_dom"/>
</dbReference>
<dbReference type="EMBL" id="BJFL01000022">
    <property type="protein sequence ID" value="GDY32259.1"/>
    <property type="molecule type" value="Genomic_DNA"/>
</dbReference>
<dbReference type="OrthoDB" id="9793039at2"/>
<keyword evidence="3" id="KW-1185">Reference proteome</keyword>
<dbReference type="RefSeq" id="WP_137815288.1">
    <property type="nucleotide sequence ID" value="NZ_BJFL01000022.1"/>
</dbReference>
<dbReference type="PANTHER" id="PTHR33993">
    <property type="entry name" value="GLYOXALASE-RELATED"/>
    <property type="match status" value="1"/>
</dbReference>
<dbReference type="AlphaFoldDB" id="A0A4D4JD07"/>
<feature type="domain" description="VOC" evidence="1">
    <location>
        <begin position="12"/>
        <end position="126"/>
    </location>
</feature>
<evidence type="ECO:0000259" key="1">
    <source>
        <dbReference type="PROSITE" id="PS51819"/>
    </source>
</evidence>
<dbReference type="PROSITE" id="PS51819">
    <property type="entry name" value="VOC"/>
    <property type="match status" value="2"/>
</dbReference>
<proteinExistence type="predicted"/>
<comment type="caution">
    <text evidence="2">The sequence shown here is derived from an EMBL/GenBank/DDBJ whole genome shotgun (WGS) entry which is preliminary data.</text>
</comment>
<feature type="domain" description="VOC" evidence="1">
    <location>
        <begin position="140"/>
        <end position="259"/>
    </location>
</feature>
<dbReference type="Gene3D" id="3.10.180.10">
    <property type="entry name" value="2,3-Dihydroxybiphenyl 1,2-Dioxygenase, domain 1"/>
    <property type="match status" value="2"/>
</dbReference>